<dbReference type="InterPro" id="IPR035952">
    <property type="entry name" value="Rhomboid-like_sf"/>
</dbReference>
<dbReference type="GO" id="GO:0006508">
    <property type="term" value="P:proteolysis"/>
    <property type="evidence" value="ECO:0007669"/>
    <property type="project" value="UniProtKB-KW"/>
</dbReference>
<feature type="domain" description="Peptidase S54 rhomboid" evidence="9">
    <location>
        <begin position="55"/>
        <end position="194"/>
    </location>
</feature>
<feature type="transmembrane region" description="Helical" evidence="8">
    <location>
        <begin position="176"/>
        <end position="192"/>
    </location>
</feature>
<evidence type="ECO:0000256" key="6">
    <source>
        <dbReference type="ARBA" id="ARBA00022989"/>
    </source>
</evidence>
<dbReference type="GO" id="GO:0004252">
    <property type="term" value="F:serine-type endopeptidase activity"/>
    <property type="evidence" value="ECO:0007669"/>
    <property type="project" value="InterPro"/>
</dbReference>
<feature type="transmembrane region" description="Helical" evidence="8">
    <location>
        <begin position="120"/>
        <end position="140"/>
    </location>
</feature>
<keyword evidence="7 8" id="KW-0472">Membrane</keyword>
<feature type="transmembrane region" description="Helical" evidence="8">
    <location>
        <begin position="57"/>
        <end position="83"/>
    </location>
</feature>
<dbReference type="EMBL" id="FPHC01000024">
    <property type="protein sequence ID" value="SFV52037.1"/>
    <property type="molecule type" value="Genomic_DNA"/>
</dbReference>
<evidence type="ECO:0000256" key="4">
    <source>
        <dbReference type="ARBA" id="ARBA00022801"/>
    </source>
</evidence>
<dbReference type="PANTHER" id="PTHR22936">
    <property type="entry name" value="RHOMBOID-RELATED"/>
    <property type="match status" value="1"/>
</dbReference>
<evidence type="ECO:0000313" key="10">
    <source>
        <dbReference type="EMBL" id="SFV52037.1"/>
    </source>
</evidence>
<keyword evidence="5" id="KW-0720">Serine protease</keyword>
<dbReference type="PANTHER" id="PTHR22936:SF69">
    <property type="entry name" value="RHOMBOID-LIKE PROTEIN"/>
    <property type="match status" value="1"/>
</dbReference>
<evidence type="ECO:0000256" key="2">
    <source>
        <dbReference type="ARBA" id="ARBA00022670"/>
    </source>
</evidence>
<dbReference type="SUPFAM" id="SSF144091">
    <property type="entry name" value="Rhomboid-like"/>
    <property type="match status" value="1"/>
</dbReference>
<dbReference type="GO" id="GO:0016020">
    <property type="term" value="C:membrane"/>
    <property type="evidence" value="ECO:0007669"/>
    <property type="project" value="UniProtKB-SubCell"/>
</dbReference>
<evidence type="ECO:0000256" key="1">
    <source>
        <dbReference type="ARBA" id="ARBA00004141"/>
    </source>
</evidence>
<evidence type="ECO:0000256" key="8">
    <source>
        <dbReference type="SAM" id="Phobius"/>
    </source>
</evidence>
<dbReference type="InterPro" id="IPR002610">
    <property type="entry name" value="Peptidase_S54_rhomboid-like"/>
</dbReference>
<evidence type="ECO:0000256" key="5">
    <source>
        <dbReference type="ARBA" id="ARBA00022825"/>
    </source>
</evidence>
<name>A0A1W1BEY4_9ZZZZ</name>
<evidence type="ECO:0000256" key="7">
    <source>
        <dbReference type="ARBA" id="ARBA00023136"/>
    </source>
</evidence>
<reference evidence="10" key="1">
    <citation type="submission" date="2016-10" db="EMBL/GenBank/DDBJ databases">
        <authorList>
            <person name="de Groot N.N."/>
        </authorList>
    </citation>
    <scope>NUCLEOTIDE SEQUENCE</scope>
</reference>
<dbReference type="InterPro" id="IPR022764">
    <property type="entry name" value="Peptidase_S54_rhomboid_dom"/>
</dbReference>
<feature type="transmembrane region" description="Helical" evidence="8">
    <location>
        <begin position="199"/>
        <end position="217"/>
    </location>
</feature>
<accession>A0A1W1BEY4</accession>
<keyword evidence="3 8" id="KW-0812">Transmembrane</keyword>
<feature type="transmembrane region" description="Helical" evidence="8">
    <location>
        <begin position="95"/>
        <end position="114"/>
    </location>
</feature>
<evidence type="ECO:0000256" key="3">
    <source>
        <dbReference type="ARBA" id="ARBA00022692"/>
    </source>
</evidence>
<feature type="transmembrane region" description="Helical" evidence="8">
    <location>
        <begin position="152"/>
        <end position="170"/>
    </location>
</feature>
<dbReference type="Gene3D" id="1.20.1540.10">
    <property type="entry name" value="Rhomboid-like"/>
    <property type="match status" value="1"/>
</dbReference>
<sequence length="230" mass="24958">MPSDLMRFKITYTIIAINLVFYIISILHTGEIVDIPARGLVDLGAIFGPQVVLGGDWWRLVTAMFLHGGMTHILMNMFSLYIIGRPIEINFSPMHYITIYLITGILGGLTSIYFHPVTVAIGASGAIFGIFGALAGELLVFRENLGRNGQAILKDFGIIIGINILIGLSIPNIDMSAHAGGLLSGLVGGFVVAKYPRKFWMFIVGSIFVMLASYLYLPSIYEKIGASLGA</sequence>
<feature type="transmembrane region" description="Helical" evidence="8">
    <location>
        <begin position="12"/>
        <end position="30"/>
    </location>
</feature>
<keyword evidence="4" id="KW-0378">Hydrolase</keyword>
<keyword evidence="6 8" id="KW-1133">Transmembrane helix</keyword>
<protein>
    <submittedName>
        <fullName evidence="10">FIG056164: rhomboid family serine protease</fullName>
    </submittedName>
</protein>
<evidence type="ECO:0000259" key="9">
    <source>
        <dbReference type="Pfam" id="PF01694"/>
    </source>
</evidence>
<dbReference type="Pfam" id="PF01694">
    <property type="entry name" value="Rhomboid"/>
    <property type="match status" value="1"/>
</dbReference>
<proteinExistence type="predicted"/>
<dbReference type="AlphaFoldDB" id="A0A1W1BEY4"/>
<gene>
    <name evidence="10" type="ORF">MNB_SV-6-1342</name>
</gene>
<comment type="subcellular location">
    <subcellularLocation>
        <location evidence="1">Membrane</location>
        <topology evidence="1">Multi-pass membrane protein</topology>
    </subcellularLocation>
</comment>
<keyword evidence="2 10" id="KW-0645">Protease</keyword>
<organism evidence="10">
    <name type="scientific">hydrothermal vent metagenome</name>
    <dbReference type="NCBI Taxonomy" id="652676"/>
    <lineage>
        <taxon>unclassified sequences</taxon>
        <taxon>metagenomes</taxon>
        <taxon>ecological metagenomes</taxon>
    </lineage>
</organism>